<keyword evidence="3" id="KW-0808">Transferase</keyword>
<dbReference type="InterPro" id="IPR004625">
    <property type="entry name" value="PyrdxlKinase"/>
</dbReference>
<organism evidence="8 9">
    <name type="scientific">Chaetoceros tenuissimus</name>
    <dbReference type="NCBI Taxonomy" id="426638"/>
    <lineage>
        <taxon>Eukaryota</taxon>
        <taxon>Sar</taxon>
        <taxon>Stramenopiles</taxon>
        <taxon>Ochrophyta</taxon>
        <taxon>Bacillariophyta</taxon>
        <taxon>Coscinodiscophyceae</taxon>
        <taxon>Chaetocerotophycidae</taxon>
        <taxon>Chaetocerotales</taxon>
        <taxon>Chaetocerotaceae</taxon>
        <taxon>Chaetoceros</taxon>
    </lineage>
</organism>
<evidence type="ECO:0000256" key="1">
    <source>
        <dbReference type="ARBA" id="ARBA00008805"/>
    </source>
</evidence>
<dbReference type="Proteomes" id="UP001054902">
    <property type="component" value="Unassembled WGS sequence"/>
</dbReference>
<dbReference type="InterPro" id="IPR029056">
    <property type="entry name" value="Ribokinase-like"/>
</dbReference>
<keyword evidence="9" id="KW-1185">Reference proteome</keyword>
<keyword evidence="6" id="KW-0067">ATP-binding</keyword>
<comment type="similarity">
    <text evidence="1">Belongs to the pyridoxine kinase family.</text>
</comment>
<dbReference type="GO" id="GO:0005524">
    <property type="term" value="F:ATP binding"/>
    <property type="evidence" value="ECO:0007669"/>
    <property type="project" value="UniProtKB-KW"/>
</dbReference>
<keyword evidence="4" id="KW-0547">Nucleotide-binding</keyword>
<dbReference type="GO" id="GO:0008478">
    <property type="term" value="F:pyridoxal kinase activity"/>
    <property type="evidence" value="ECO:0007669"/>
    <property type="project" value="UniProtKB-EC"/>
</dbReference>
<dbReference type="EMBL" id="BLLK01000023">
    <property type="protein sequence ID" value="GFH47587.1"/>
    <property type="molecule type" value="Genomic_DNA"/>
</dbReference>
<dbReference type="PANTHER" id="PTHR10534">
    <property type="entry name" value="PYRIDOXAL KINASE"/>
    <property type="match status" value="1"/>
</dbReference>
<feature type="domain" description="Pyridoxamine kinase/Phosphomethylpyrimidine kinase" evidence="7">
    <location>
        <begin position="80"/>
        <end position="253"/>
    </location>
</feature>
<dbReference type="InterPro" id="IPR013749">
    <property type="entry name" value="PM/HMP-P_kinase-1"/>
</dbReference>
<dbReference type="PANTHER" id="PTHR10534:SF2">
    <property type="entry name" value="PYRIDOXAL KINASE"/>
    <property type="match status" value="1"/>
</dbReference>
<evidence type="ECO:0000313" key="8">
    <source>
        <dbReference type="EMBL" id="GFH47587.1"/>
    </source>
</evidence>
<name>A0AAD3CK86_9STRA</name>
<dbReference type="NCBIfam" id="TIGR00687">
    <property type="entry name" value="pyridox_kin"/>
    <property type="match status" value="1"/>
</dbReference>
<reference evidence="8 9" key="1">
    <citation type="journal article" date="2021" name="Sci. Rep.">
        <title>The genome of the diatom Chaetoceros tenuissimus carries an ancient integrated fragment of an extant virus.</title>
        <authorList>
            <person name="Hongo Y."/>
            <person name="Kimura K."/>
            <person name="Takaki Y."/>
            <person name="Yoshida Y."/>
            <person name="Baba S."/>
            <person name="Kobayashi G."/>
            <person name="Nagasaki K."/>
            <person name="Hano T."/>
            <person name="Tomaru Y."/>
        </authorList>
    </citation>
    <scope>NUCLEOTIDE SEQUENCE [LARGE SCALE GENOMIC DNA]</scope>
    <source>
        <strain evidence="8 9">NIES-3715</strain>
    </source>
</reference>
<dbReference type="Gene3D" id="3.40.1190.20">
    <property type="match status" value="1"/>
</dbReference>
<proteinExistence type="inferred from homology"/>
<dbReference type="GO" id="GO:0005829">
    <property type="term" value="C:cytosol"/>
    <property type="evidence" value="ECO:0007669"/>
    <property type="project" value="TreeGrafter"/>
</dbReference>
<evidence type="ECO:0000256" key="3">
    <source>
        <dbReference type="ARBA" id="ARBA00022679"/>
    </source>
</evidence>
<protein>
    <recommendedName>
        <fullName evidence="2">pyridoxal kinase</fullName>
        <ecNumber evidence="2">2.7.1.35</ecNumber>
    </recommendedName>
</protein>
<dbReference type="Pfam" id="PF08543">
    <property type="entry name" value="Phos_pyr_kin"/>
    <property type="match status" value="1"/>
</dbReference>
<evidence type="ECO:0000256" key="5">
    <source>
        <dbReference type="ARBA" id="ARBA00022777"/>
    </source>
</evidence>
<sequence>MRVLSIQSHVVHGYVGNKAATFPMQLLGFDVDVINSVQFCNHTGYKNKWTGDILNGSQLDSLREGLERNDLLKHVQFLLTGYIGSESFLRAILRVVQSLKEHTDGFRYVCDPVIGDHGNFYVPKELVEIYRDEVIPIANVITPNQFEVEQLTGIKIENLEDAKKAIHALHTMGPELVVLTSIMLEEGKISILGSKRLDDGKYDLYKVQCPTIEGSYTGTGDVTTALILAWSAKESDIGKVLEKTVSTMYKLIEATKKESDGTVAGKELKLIKCKKIIEDPPSLFTAEKL</sequence>
<evidence type="ECO:0000256" key="2">
    <source>
        <dbReference type="ARBA" id="ARBA00012104"/>
    </source>
</evidence>
<gene>
    <name evidence="8" type="ORF">CTEN210_04062</name>
</gene>
<evidence type="ECO:0000256" key="4">
    <source>
        <dbReference type="ARBA" id="ARBA00022741"/>
    </source>
</evidence>
<accession>A0AAD3CK86</accession>
<comment type="caution">
    <text evidence="8">The sequence shown here is derived from an EMBL/GenBank/DDBJ whole genome shotgun (WGS) entry which is preliminary data.</text>
</comment>
<dbReference type="EC" id="2.7.1.35" evidence="2"/>
<evidence type="ECO:0000256" key="6">
    <source>
        <dbReference type="ARBA" id="ARBA00022840"/>
    </source>
</evidence>
<evidence type="ECO:0000313" key="9">
    <source>
        <dbReference type="Proteomes" id="UP001054902"/>
    </source>
</evidence>
<dbReference type="CDD" id="cd01173">
    <property type="entry name" value="pyridoxal_pyridoxamine_kinase"/>
    <property type="match status" value="1"/>
</dbReference>
<keyword evidence="5" id="KW-0418">Kinase</keyword>
<evidence type="ECO:0000259" key="7">
    <source>
        <dbReference type="Pfam" id="PF08543"/>
    </source>
</evidence>
<dbReference type="SUPFAM" id="SSF53613">
    <property type="entry name" value="Ribokinase-like"/>
    <property type="match status" value="1"/>
</dbReference>
<dbReference type="AlphaFoldDB" id="A0AAD3CK86"/>
<dbReference type="GO" id="GO:0009443">
    <property type="term" value="P:pyridoxal 5'-phosphate salvage"/>
    <property type="evidence" value="ECO:0007669"/>
    <property type="project" value="InterPro"/>
</dbReference>